<evidence type="ECO:0000259" key="8">
    <source>
        <dbReference type="PROSITE" id="PS50928"/>
    </source>
</evidence>
<dbReference type="Pfam" id="PF19300">
    <property type="entry name" value="BPD_transp_1_N"/>
    <property type="match status" value="1"/>
</dbReference>
<proteinExistence type="inferred from homology"/>
<sequence length="329" mass="37336">MSKVRFFLKRITQTVFLLWLVLTFLFFLFRLMPGDISDILLYQGADPDTVAEFEESWGLNDPLYVQYFQYIYNFILLEPGYSVQTNEPVWDFVKMNIFNTFILAAPAITLAYILGAVIGTVTGTKRGGKLEKFVPVPLLTIGAIPEFFLAILMIIVFAGFLGWFPTSSMIDPAVANQYSDDPWWRIYFTQSFAMHFVLPFTTVVLRYLFLPSLIMRTSVVEVLGQDFIFYKRVTGLPKSARLKSIAKHSSLPVITLYPISMARAIGGLVLIETVFNWPGMGYALVQAVLARDFATVQFVFFVIAAFVIVANFVIDIFYSVIDPRVSLDD</sequence>
<dbReference type="InterPro" id="IPR000515">
    <property type="entry name" value="MetI-like"/>
</dbReference>
<accession>A0A5D5AL62</accession>
<comment type="similarity">
    <text evidence="7">Belongs to the binding-protein-dependent transport system permease family.</text>
</comment>
<evidence type="ECO:0000256" key="5">
    <source>
        <dbReference type="ARBA" id="ARBA00022989"/>
    </source>
</evidence>
<dbReference type="PANTHER" id="PTHR43163:SF6">
    <property type="entry name" value="DIPEPTIDE TRANSPORT SYSTEM PERMEASE PROTEIN DPPB-RELATED"/>
    <property type="match status" value="1"/>
</dbReference>
<evidence type="ECO:0000313" key="10">
    <source>
        <dbReference type="Proteomes" id="UP000324104"/>
    </source>
</evidence>
<evidence type="ECO:0000256" key="2">
    <source>
        <dbReference type="ARBA" id="ARBA00022448"/>
    </source>
</evidence>
<protein>
    <submittedName>
        <fullName evidence="9">ABC transporter permease</fullName>
    </submittedName>
</protein>
<keyword evidence="6 7" id="KW-0472">Membrane</keyword>
<feature type="transmembrane region" description="Helical" evidence="7">
    <location>
        <begin position="133"/>
        <end position="164"/>
    </location>
</feature>
<feature type="transmembrane region" description="Helical" evidence="7">
    <location>
        <begin position="184"/>
        <end position="209"/>
    </location>
</feature>
<feature type="transmembrane region" description="Helical" evidence="7">
    <location>
        <begin position="12"/>
        <end position="32"/>
    </location>
</feature>
<dbReference type="PANTHER" id="PTHR43163">
    <property type="entry name" value="DIPEPTIDE TRANSPORT SYSTEM PERMEASE PROTEIN DPPB-RELATED"/>
    <property type="match status" value="1"/>
</dbReference>
<gene>
    <name evidence="9" type="ORF">FYC77_07525</name>
</gene>
<feature type="transmembrane region" description="Helical" evidence="7">
    <location>
        <begin position="295"/>
        <end position="318"/>
    </location>
</feature>
<dbReference type="Proteomes" id="UP000324104">
    <property type="component" value="Unassembled WGS sequence"/>
</dbReference>
<evidence type="ECO:0000313" key="9">
    <source>
        <dbReference type="EMBL" id="TYT62608.1"/>
    </source>
</evidence>
<keyword evidence="10" id="KW-1185">Reference proteome</keyword>
<evidence type="ECO:0000256" key="6">
    <source>
        <dbReference type="ARBA" id="ARBA00023136"/>
    </source>
</evidence>
<keyword evidence="4 7" id="KW-0812">Transmembrane</keyword>
<evidence type="ECO:0000256" key="3">
    <source>
        <dbReference type="ARBA" id="ARBA00022475"/>
    </source>
</evidence>
<comment type="subcellular location">
    <subcellularLocation>
        <location evidence="1 7">Cell membrane</location>
        <topology evidence="1 7">Multi-pass membrane protein</topology>
    </subcellularLocation>
</comment>
<dbReference type="GO" id="GO:0005886">
    <property type="term" value="C:plasma membrane"/>
    <property type="evidence" value="ECO:0007669"/>
    <property type="project" value="UniProtKB-SubCell"/>
</dbReference>
<comment type="caution">
    <text evidence="9">The sequence shown here is derived from an EMBL/GenBank/DDBJ whole genome shotgun (WGS) entry which is preliminary data.</text>
</comment>
<organism evidence="9 10">
    <name type="scientific">Natrialba swarupiae</name>
    <dbReference type="NCBI Taxonomy" id="2448032"/>
    <lineage>
        <taxon>Archaea</taxon>
        <taxon>Methanobacteriati</taxon>
        <taxon>Methanobacteriota</taxon>
        <taxon>Stenosarchaea group</taxon>
        <taxon>Halobacteria</taxon>
        <taxon>Halobacteriales</taxon>
        <taxon>Natrialbaceae</taxon>
        <taxon>Natrialba</taxon>
    </lineage>
</organism>
<dbReference type="AlphaFoldDB" id="A0A5D5AL62"/>
<keyword evidence="5 7" id="KW-1133">Transmembrane helix</keyword>
<dbReference type="EMBL" id="VTAW01000007">
    <property type="protein sequence ID" value="TYT62608.1"/>
    <property type="molecule type" value="Genomic_DNA"/>
</dbReference>
<name>A0A5D5AL62_9EURY</name>
<feature type="domain" description="ABC transmembrane type-1" evidence="8">
    <location>
        <begin position="97"/>
        <end position="314"/>
    </location>
</feature>
<dbReference type="CDD" id="cd06261">
    <property type="entry name" value="TM_PBP2"/>
    <property type="match status" value="1"/>
</dbReference>
<reference evidence="9 10" key="1">
    <citation type="submission" date="2019-08" db="EMBL/GenBank/DDBJ databases">
        <title>Archaea genome.</title>
        <authorList>
            <person name="Kajale S."/>
            <person name="Shouche Y."/>
            <person name="Deshpande N."/>
            <person name="Sharma A."/>
        </authorList>
    </citation>
    <scope>NUCLEOTIDE SEQUENCE [LARGE SCALE GENOMIC DNA]</scope>
    <source>
        <strain evidence="9 10">ESP3B_9</strain>
    </source>
</reference>
<evidence type="ECO:0000256" key="1">
    <source>
        <dbReference type="ARBA" id="ARBA00004651"/>
    </source>
</evidence>
<keyword evidence="2 7" id="KW-0813">Transport</keyword>
<dbReference type="RefSeq" id="WP_149080895.1">
    <property type="nucleotide sequence ID" value="NZ_VTAW01000007.1"/>
</dbReference>
<feature type="transmembrane region" description="Helical" evidence="7">
    <location>
        <begin position="97"/>
        <end position="121"/>
    </location>
</feature>
<dbReference type="Pfam" id="PF00528">
    <property type="entry name" value="BPD_transp_1"/>
    <property type="match status" value="1"/>
</dbReference>
<dbReference type="InterPro" id="IPR045621">
    <property type="entry name" value="BPD_transp_1_N"/>
</dbReference>
<keyword evidence="3" id="KW-1003">Cell membrane</keyword>
<dbReference type="GO" id="GO:0055085">
    <property type="term" value="P:transmembrane transport"/>
    <property type="evidence" value="ECO:0007669"/>
    <property type="project" value="InterPro"/>
</dbReference>
<evidence type="ECO:0000256" key="7">
    <source>
        <dbReference type="RuleBase" id="RU363032"/>
    </source>
</evidence>
<evidence type="ECO:0000256" key="4">
    <source>
        <dbReference type="ARBA" id="ARBA00022692"/>
    </source>
</evidence>
<dbReference type="PROSITE" id="PS50928">
    <property type="entry name" value="ABC_TM1"/>
    <property type="match status" value="1"/>
</dbReference>